<dbReference type="GO" id="GO:0005524">
    <property type="term" value="F:ATP binding"/>
    <property type="evidence" value="ECO:0007669"/>
    <property type="project" value="UniProtKB-KW"/>
</dbReference>
<evidence type="ECO:0000313" key="1">
    <source>
        <dbReference type="EMBL" id="AVY95377.1"/>
    </source>
</evidence>
<name>A0A2S0PDP1_9NEIS</name>
<keyword evidence="2" id="KW-1185">Reference proteome</keyword>
<dbReference type="EMBL" id="CP028519">
    <property type="protein sequence ID" value="AVY95377.1"/>
    <property type="molecule type" value="Genomic_DNA"/>
</dbReference>
<dbReference type="InterPro" id="IPR018912">
    <property type="entry name" value="DUF2478"/>
</dbReference>
<dbReference type="Proteomes" id="UP000244173">
    <property type="component" value="Chromosome"/>
</dbReference>
<dbReference type="Pfam" id="PF10649">
    <property type="entry name" value="DUF2478"/>
    <property type="match status" value="1"/>
</dbReference>
<gene>
    <name evidence="1" type="ORF">DAI18_15995</name>
</gene>
<sequence>MNWPMVIQCPEGPGMPMPPIASEPAVRRVAAIVHGEDEQGTHRLLDTFARELLQRGHHVRGVVQKDADYSVLTGKRMSLLDLDSGCSYPISQDLGPGSTACCLDPAGVAAASVVLRRALAERPELVVVNRFGVLEAEGSGFAAELLALMADGVPVLTVVAPRFLAAWRAFTGDDADELPPQAEALHDWFTRVAERAR</sequence>
<keyword evidence="1" id="KW-0067">ATP-binding</keyword>
<dbReference type="KEGG" id="maer:DAI18_15995"/>
<reference evidence="1 2" key="1">
    <citation type="submission" date="2018-04" db="EMBL/GenBank/DDBJ databases">
        <title>Denitrifier Microvirgula.</title>
        <authorList>
            <person name="Anderson E."/>
            <person name="Jang J."/>
            <person name="Ishii S."/>
        </authorList>
    </citation>
    <scope>NUCLEOTIDE SEQUENCE [LARGE SCALE GENOMIC DNA]</scope>
    <source>
        <strain evidence="1 2">BE2.4</strain>
    </source>
</reference>
<dbReference type="AlphaFoldDB" id="A0A2S0PDP1"/>
<protein>
    <submittedName>
        <fullName evidence="1">Molybdenum ABC transporter ATP-binding protein</fullName>
    </submittedName>
</protein>
<accession>A0A2S0PDP1</accession>
<keyword evidence="1" id="KW-0547">Nucleotide-binding</keyword>
<organism evidence="1 2">
    <name type="scientific">Microvirgula aerodenitrificans</name>
    <dbReference type="NCBI Taxonomy" id="57480"/>
    <lineage>
        <taxon>Bacteria</taxon>
        <taxon>Pseudomonadati</taxon>
        <taxon>Pseudomonadota</taxon>
        <taxon>Betaproteobacteria</taxon>
        <taxon>Neisseriales</taxon>
        <taxon>Aquaspirillaceae</taxon>
        <taxon>Microvirgula</taxon>
    </lineage>
</organism>
<dbReference type="STRING" id="1122240.GCA_000620105_02738"/>
<evidence type="ECO:0000313" key="2">
    <source>
        <dbReference type="Proteomes" id="UP000244173"/>
    </source>
</evidence>
<proteinExistence type="predicted"/>